<dbReference type="EMBL" id="JBHUFZ010000028">
    <property type="protein sequence ID" value="MFD1891076.1"/>
    <property type="molecule type" value="Genomic_DNA"/>
</dbReference>
<feature type="region of interest" description="Disordered" evidence="4">
    <location>
        <begin position="1"/>
        <end position="29"/>
    </location>
</feature>
<keyword evidence="6" id="KW-1185">Reference proteome</keyword>
<dbReference type="InterPro" id="IPR036291">
    <property type="entry name" value="NAD(P)-bd_dom_sf"/>
</dbReference>
<dbReference type="InterPro" id="IPR002347">
    <property type="entry name" value="SDR_fam"/>
</dbReference>
<dbReference type="PANTHER" id="PTHR44169:SF6">
    <property type="entry name" value="NADPH-DEPENDENT 1-ACYLDIHYDROXYACETONE PHOSPHATE REDUCTASE"/>
    <property type="match status" value="1"/>
</dbReference>
<evidence type="ECO:0000256" key="3">
    <source>
        <dbReference type="RuleBase" id="RU000363"/>
    </source>
</evidence>
<keyword evidence="2" id="KW-0560">Oxidoreductase</keyword>
<comment type="caution">
    <text evidence="5">The sequence shown here is derived from an EMBL/GenBank/DDBJ whole genome shotgun (WGS) entry which is preliminary data.</text>
</comment>
<organism evidence="5 6">
    <name type="scientific">Luteococcus peritonei</name>
    <dbReference type="NCBI Taxonomy" id="88874"/>
    <lineage>
        <taxon>Bacteria</taxon>
        <taxon>Bacillati</taxon>
        <taxon>Actinomycetota</taxon>
        <taxon>Actinomycetes</taxon>
        <taxon>Propionibacteriales</taxon>
        <taxon>Propionibacteriaceae</taxon>
        <taxon>Luteococcus</taxon>
    </lineage>
</organism>
<evidence type="ECO:0000256" key="2">
    <source>
        <dbReference type="ARBA" id="ARBA00023002"/>
    </source>
</evidence>
<dbReference type="CDD" id="cd05374">
    <property type="entry name" value="17beta-HSD-like_SDR_c"/>
    <property type="match status" value="1"/>
</dbReference>
<accession>A0ABW4RXX6</accession>
<evidence type="ECO:0000256" key="4">
    <source>
        <dbReference type="SAM" id="MobiDB-lite"/>
    </source>
</evidence>
<comment type="similarity">
    <text evidence="1 3">Belongs to the short-chain dehydrogenases/reductases (SDR) family.</text>
</comment>
<dbReference type="Pfam" id="PF00106">
    <property type="entry name" value="adh_short"/>
    <property type="match status" value="1"/>
</dbReference>
<protein>
    <submittedName>
        <fullName evidence="5">Oxidoreductase</fullName>
    </submittedName>
</protein>
<dbReference type="NCBIfam" id="NF004826">
    <property type="entry name" value="PRK06182.1"/>
    <property type="match status" value="1"/>
</dbReference>
<dbReference type="PRINTS" id="PR00081">
    <property type="entry name" value="GDHRDH"/>
</dbReference>
<dbReference type="SUPFAM" id="SSF51735">
    <property type="entry name" value="NAD(P)-binding Rossmann-fold domains"/>
    <property type="match status" value="1"/>
</dbReference>
<name>A0ABW4RXX6_9ACTN</name>
<reference evidence="6" key="1">
    <citation type="journal article" date="2019" name="Int. J. Syst. Evol. Microbiol.">
        <title>The Global Catalogue of Microorganisms (GCM) 10K type strain sequencing project: providing services to taxonomists for standard genome sequencing and annotation.</title>
        <authorList>
            <consortium name="The Broad Institute Genomics Platform"/>
            <consortium name="The Broad Institute Genome Sequencing Center for Infectious Disease"/>
            <person name="Wu L."/>
            <person name="Ma J."/>
        </authorList>
    </citation>
    <scope>NUCLEOTIDE SEQUENCE [LARGE SCALE GENOMIC DNA]</scope>
    <source>
        <strain evidence="6">CAIM 431</strain>
    </source>
</reference>
<dbReference type="Proteomes" id="UP001597326">
    <property type="component" value="Unassembled WGS sequence"/>
</dbReference>
<dbReference type="Gene3D" id="3.40.50.720">
    <property type="entry name" value="NAD(P)-binding Rossmann-like Domain"/>
    <property type="match status" value="1"/>
</dbReference>
<evidence type="ECO:0000313" key="5">
    <source>
        <dbReference type="EMBL" id="MFD1891076.1"/>
    </source>
</evidence>
<sequence>MAEQIPVVPAPDSDPASRGPGQEQGPSAAGRVAIITGASSGIGRATALELARAGFEVWAGARRTELMAELNAEGIRVLPLDVTDEASMRFFVDAVLAGAGRIDVLVNNAGLGGYGAVEDLPLEAGRAQFEVNLFGLARMIQLVLPTMRAQGQGRIVNISSMGAKIYEPFAAWYHASKFAVEGFSDSLRLELKPFGIHVAMVEPGIVVSEWNQVARKDFLAVSRGGAYEKAARRMARMLALADRSSLGSDPRVVAQAVVAASMATHPRTRYAVGTGARAAVTARRVLPDKVMDRVLGGLGR</sequence>
<dbReference type="PRINTS" id="PR00080">
    <property type="entry name" value="SDRFAMILY"/>
</dbReference>
<proteinExistence type="inferred from homology"/>
<evidence type="ECO:0000313" key="6">
    <source>
        <dbReference type="Proteomes" id="UP001597326"/>
    </source>
</evidence>
<dbReference type="RefSeq" id="WP_343874207.1">
    <property type="nucleotide sequence ID" value="NZ_BAAAIX010000026.1"/>
</dbReference>
<gene>
    <name evidence="5" type="ORF">ACFSCS_12925</name>
</gene>
<dbReference type="PANTHER" id="PTHR44169">
    <property type="entry name" value="NADPH-DEPENDENT 1-ACYLDIHYDROXYACETONE PHOSPHATE REDUCTASE"/>
    <property type="match status" value="1"/>
</dbReference>
<evidence type="ECO:0000256" key="1">
    <source>
        <dbReference type="ARBA" id="ARBA00006484"/>
    </source>
</evidence>